<dbReference type="InterPro" id="IPR011009">
    <property type="entry name" value="Kinase-like_dom_sf"/>
</dbReference>
<sequence>MQRASVLSSLLYALKLLLEASDMPKSLRYLLVRLRMERDKLLDWGVLADLSEDERTLSSGLQLHKHVVNDTLQEIKIVLVELTKLSDKHNTEMVGEEYAERAVEEDAEVTSLHSNLPLHKKAVDFVAKTRRFPGRIRWASFDKKDFETLLSKLTTLNKSMTYLFERHQRERQLQLQESSYMGILHANNKLDDLLALMASVGNLEEGKHLQQLTRFKALNVAVETGQTGILELSDASKSLLEFRKLSLGEEEEEAEEPPARSPGEYEQKPVWVEWKYYEPIGEDGKAPGFVPDRISKLARLLQDDNKPKECHIPRCLGYVHDQDSSRYGFVFQSLADAGDALPLSLFDLLLSMPKPSLTSRLAAARAIATSLWYLHATNWLHKGLRSENVVFKIPDPKTPSTVEPFLVGFEYSRPADPSEITEMPSENRLHDLYRHPATQFDIPRDGRQGFRKTYDIYSLGVVLYEIGMWKPVHAILGIQLEGGIRSAAVKGAKAALLGKENLQALEAEVGGIFTAAAQSCLAGDFVPSSEGDHVGEDAQLQTEFGERVVRKLGSVTV</sequence>
<feature type="chain" id="PRO_5042121227" description="Protein kinase domain-containing protein" evidence="1">
    <location>
        <begin position="21"/>
        <end position="557"/>
    </location>
</feature>
<keyword evidence="4" id="KW-1185">Reference proteome</keyword>
<dbReference type="PANTHER" id="PTHR37542">
    <property type="entry name" value="HELO DOMAIN-CONTAINING PROTEIN-RELATED"/>
    <property type="match status" value="1"/>
</dbReference>
<proteinExistence type="predicted"/>
<dbReference type="SUPFAM" id="SSF56112">
    <property type="entry name" value="Protein kinase-like (PK-like)"/>
    <property type="match status" value="1"/>
</dbReference>
<dbReference type="Gene3D" id="1.10.510.10">
    <property type="entry name" value="Transferase(Phosphotransferase) domain 1"/>
    <property type="match status" value="1"/>
</dbReference>
<dbReference type="GO" id="GO:0005524">
    <property type="term" value="F:ATP binding"/>
    <property type="evidence" value="ECO:0007669"/>
    <property type="project" value="InterPro"/>
</dbReference>
<dbReference type="InterPro" id="IPR038305">
    <property type="entry name" value="HeLo_sf"/>
</dbReference>
<protein>
    <recommendedName>
        <fullName evidence="2">Protein kinase domain-containing protein</fullName>
    </recommendedName>
</protein>
<dbReference type="Pfam" id="PF14479">
    <property type="entry name" value="HeLo"/>
    <property type="match status" value="1"/>
</dbReference>
<accession>A0AAD9SCL0</accession>
<feature type="domain" description="Protein kinase" evidence="2">
    <location>
        <begin position="194"/>
        <end position="557"/>
    </location>
</feature>
<dbReference type="PANTHER" id="PTHR37542:SF1">
    <property type="entry name" value="PRION-INHIBITION AND PROPAGATION HELO DOMAIN-CONTAINING PROTEIN"/>
    <property type="match status" value="1"/>
</dbReference>
<evidence type="ECO:0000259" key="2">
    <source>
        <dbReference type="PROSITE" id="PS50011"/>
    </source>
</evidence>
<dbReference type="InterPro" id="IPR000719">
    <property type="entry name" value="Prot_kinase_dom"/>
</dbReference>
<dbReference type="InterPro" id="IPR029498">
    <property type="entry name" value="HeLo_dom"/>
</dbReference>
<evidence type="ECO:0000256" key="1">
    <source>
        <dbReference type="SAM" id="SignalP"/>
    </source>
</evidence>
<name>A0AAD9SCL0_PHOAM</name>
<dbReference type="EMBL" id="JAUJFL010000004">
    <property type="protein sequence ID" value="KAK2604368.1"/>
    <property type="molecule type" value="Genomic_DNA"/>
</dbReference>
<organism evidence="3 4">
    <name type="scientific">Phomopsis amygdali</name>
    <name type="common">Fusicoccum amygdali</name>
    <dbReference type="NCBI Taxonomy" id="1214568"/>
    <lineage>
        <taxon>Eukaryota</taxon>
        <taxon>Fungi</taxon>
        <taxon>Dikarya</taxon>
        <taxon>Ascomycota</taxon>
        <taxon>Pezizomycotina</taxon>
        <taxon>Sordariomycetes</taxon>
        <taxon>Sordariomycetidae</taxon>
        <taxon>Diaporthales</taxon>
        <taxon>Diaporthaceae</taxon>
        <taxon>Diaporthe</taxon>
    </lineage>
</organism>
<dbReference type="Gene3D" id="1.20.120.1020">
    <property type="entry name" value="Prion-inhibition and propagation, HeLo domain"/>
    <property type="match status" value="1"/>
</dbReference>
<evidence type="ECO:0000313" key="4">
    <source>
        <dbReference type="Proteomes" id="UP001265746"/>
    </source>
</evidence>
<comment type="caution">
    <text evidence="3">The sequence shown here is derived from an EMBL/GenBank/DDBJ whole genome shotgun (WGS) entry which is preliminary data.</text>
</comment>
<gene>
    <name evidence="3" type="ORF">N8I77_007306</name>
</gene>
<dbReference type="AlphaFoldDB" id="A0AAD9SCL0"/>
<dbReference type="PROSITE" id="PS50011">
    <property type="entry name" value="PROTEIN_KINASE_DOM"/>
    <property type="match status" value="1"/>
</dbReference>
<dbReference type="Proteomes" id="UP001265746">
    <property type="component" value="Unassembled WGS sequence"/>
</dbReference>
<reference evidence="3" key="1">
    <citation type="submission" date="2023-06" db="EMBL/GenBank/DDBJ databases">
        <authorList>
            <person name="Noh H."/>
        </authorList>
    </citation>
    <scope>NUCLEOTIDE SEQUENCE</scope>
    <source>
        <strain evidence="3">DUCC20226</strain>
    </source>
</reference>
<evidence type="ECO:0000313" key="3">
    <source>
        <dbReference type="EMBL" id="KAK2604368.1"/>
    </source>
</evidence>
<feature type="signal peptide" evidence="1">
    <location>
        <begin position="1"/>
        <end position="20"/>
    </location>
</feature>
<dbReference type="GO" id="GO:0004672">
    <property type="term" value="F:protein kinase activity"/>
    <property type="evidence" value="ECO:0007669"/>
    <property type="project" value="InterPro"/>
</dbReference>
<keyword evidence="1" id="KW-0732">Signal</keyword>